<accession>A0A5C1I1J3</accession>
<dbReference type="Gene3D" id="3.10.180.10">
    <property type="entry name" value="2,3-Dihydroxybiphenyl 1,2-Dioxygenase, domain 1"/>
    <property type="match status" value="1"/>
</dbReference>
<dbReference type="OrthoDB" id="799826at2"/>
<dbReference type="Proteomes" id="UP000251402">
    <property type="component" value="Chromosome"/>
</dbReference>
<dbReference type="InterPro" id="IPR029068">
    <property type="entry name" value="Glyas_Bleomycin-R_OHBP_Dase"/>
</dbReference>
<proteinExistence type="predicted"/>
<name>A0A5C1I1J3_9SPHI</name>
<dbReference type="EMBL" id="CP043450">
    <property type="protein sequence ID" value="QEM11714.1"/>
    <property type="molecule type" value="Genomic_DNA"/>
</dbReference>
<protein>
    <recommendedName>
        <fullName evidence="3">VOC domain-containing protein</fullName>
    </recommendedName>
</protein>
<dbReference type="KEGG" id="mrub:DEO27_017330"/>
<sequence length="124" mass="14202">MRSSQVQKKIAINTRNGNERFFNVLVNHLLNAKEILAEPGLQVRQLSDGTVMEFYRTGAHHPGFLFEYNSVVLSFKVTDLTEAVHRLQNTGSQLINRIERLSKDFAYCHFELEDGTIVGLYEES</sequence>
<keyword evidence="2" id="KW-1185">Reference proteome</keyword>
<evidence type="ECO:0000313" key="2">
    <source>
        <dbReference type="Proteomes" id="UP000251402"/>
    </source>
</evidence>
<dbReference type="RefSeq" id="WP_112567628.1">
    <property type="nucleotide sequence ID" value="NZ_CP043450.1"/>
</dbReference>
<evidence type="ECO:0000313" key="1">
    <source>
        <dbReference type="EMBL" id="QEM11714.1"/>
    </source>
</evidence>
<evidence type="ECO:0008006" key="3">
    <source>
        <dbReference type="Google" id="ProtNLM"/>
    </source>
</evidence>
<gene>
    <name evidence="1" type="ORF">DEO27_017330</name>
</gene>
<reference evidence="1" key="1">
    <citation type="submission" date="2019-08" db="EMBL/GenBank/DDBJ databases">
        <title>Comparative genome analysis confer to the adaptation heavy metal polluted environment.</title>
        <authorList>
            <person name="Li Y."/>
        </authorList>
    </citation>
    <scope>NUCLEOTIDE SEQUENCE [LARGE SCALE GENOMIC DNA]</scope>
    <source>
        <strain evidence="1">P1</strain>
    </source>
</reference>
<dbReference type="AlphaFoldDB" id="A0A5C1I1J3"/>
<organism evidence="1 2">
    <name type="scientific">Mucilaginibacter rubeus</name>
    <dbReference type="NCBI Taxonomy" id="2027860"/>
    <lineage>
        <taxon>Bacteria</taxon>
        <taxon>Pseudomonadati</taxon>
        <taxon>Bacteroidota</taxon>
        <taxon>Sphingobacteriia</taxon>
        <taxon>Sphingobacteriales</taxon>
        <taxon>Sphingobacteriaceae</taxon>
        <taxon>Mucilaginibacter</taxon>
    </lineage>
</organism>